<protein>
    <recommendedName>
        <fullName evidence="1">DUF4240 domain-containing protein</fullName>
    </recommendedName>
</protein>
<reference evidence="3" key="1">
    <citation type="journal article" date="2019" name="Genome Announc.">
        <title>Draft Genome Sequence of Pseudoalteromonas piscicida Strain 36Y ROTHPW, an Hypersaline Seawater Isolate from the South Coast of Sonora, Mexico.</title>
        <authorList>
            <person name="Sanchez-Diaz R."/>
            <person name="Molina-Garza Z.J."/>
            <person name="Cruz-Suarez L.E."/>
            <person name="Selvin J."/>
            <person name="Kiran G.S."/>
            <person name="Ibarra-Gamez J.C."/>
            <person name="Gomez-Gil B."/>
            <person name="Galaviz-Silva L."/>
        </authorList>
    </citation>
    <scope>NUCLEOTIDE SEQUENCE [LARGE SCALE GENOMIC DNA]</scope>
    <source>
        <strain evidence="3">36Y_RITHPW</strain>
    </source>
</reference>
<dbReference type="Pfam" id="PF14024">
    <property type="entry name" value="DUF4240"/>
    <property type="match status" value="1"/>
</dbReference>
<dbReference type="RefSeq" id="WP_099643264.1">
    <property type="nucleotide sequence ID" value="NZ_NKHF01000083.1"/>
</dbReference>
<dbReference type="OrthoDB" id="6200718at2"/>
<proteinExistence type="predicted"/>
<evidence type="ECO:0000313" key="3">
    <source>
        <dbReference type="Proteomes" id="UP000228621"/>
    </source>
</evidence>
<sequence length="166" mass="19273">MELERFWELATAPDHTQDSEYLKARLVTLSSEEIAQFDALYTKELRALWHWDNWKVAYVIAGCNSEYDFLDFCNWIISRGPEAVSILTAQPDELANKFAIPTKDDLPYPFIDELDLVAGLLFEEKNQDELPYHSVVNFPPQGKKFKNKPKQLKADLPQLFGQYWLG</sequence>
<keyword evidence="3" id="KW-1185">Reference proteome</keyword>
<dbReference type="InterPro" id="IPR025334">
    <property type="entry name" value="DUF4240"/>
</dbReference>
<dbReference type="EMBL" id="NKHF01000083">
    <property type="protein sequence ID" value="PCK30480.1"/>
    <property type="molecule type" value="Genomic_DNA"/>
</dbReference>
<dbReference type="Proteomes" id="UP000228621">
    <property type="component" value="Unassembled WGS sequence"/>
</dbReference>
<feature type="domain" description="DUF4240" evidence="1">
    <location>
        <begin position="1"/>
        <end position="123"/>
    </location>
</feature>
<evidence type="ECO:0000313" key="2">
    <source>
        <dbReference type="EMBL" id="PCK30480.1"/>
    </source>
</evidence>
<accession>A0A2A5JM25</accession>
<organism evidence="2 3">
    <name type="scientific">Pseudoalteromonas piscicida</name>
    <dbReference type="NCBI Taxonomy" id="43662"/>
    <lineage>
        <taxon>Bacteria</taxon>
        <taxon>Pseudomonadati</taxon>
        <taxon>Pseudomonadota</taxon>
        <taxon>Gammaproteobacteria</taxon>
        <taxon>Alteromonadales</taxon>
        <taxon>Pseudoalteromonadaceae</taxon>
        <taxon>Pseudoalteromonas</taxon>
    </lineage>
</organism>
<evidence type="ECO:0000259" key="1">
    <source>
        <dbReference type="Pfam" id="PF14024"/>
    </source>
</evidence>
<comment type="caution">
    <text evidence="2">The sequence shown here is derived from an EMBL/GenBank/DDBJ whole genome shotgun (WGS) entry which is preliminary data.</text>
</comment>
<name>A0A2A5JM25_PSEO7</name>
<dbReference type="AlphaFoldDB" id="A0A2A5JM25"/>
<gene>
    <name evidence="2" type="ORF">CEX98_17240</name>
</gene>